<dbReference type="EMBL" id="LGUG01000004">
    <property type="protein sequence ID" value="KON95654.1"/>
    <property type="molecule type" value="Genomic_DNA"/>
</dbReference>
<dbReference type="AlphaFoldDB" id="A0A0M0H0R7"/>
<keyword evidence="6" id="KW-1185">Reference proteome</keyword>
<feature type="domain" description="Bacillithiol biosynthesis BshC N-terminal Rossmann-like" evidence="3">
    <location>
        <begin position="5"/>
        <end position="385"/>
    </location>
</feature>
<gene>
    <name evidence="2" type="primary">bshC</name>
    <name evidence="5" type="ORF">AF333_09395</name>
</gene>
<dbReference type="InterPro" id="IPR055399">
    <property type="entry name" value="CC_BshC"/>
</dbReference>
<dbReference type="Pfam" id="PF10079">
    <property type="entry name" value="Rossmann-like_BshC"/>
    <property type="match status" value="1"/>
</dbReference>
<dbReference type="RefSeq" id="WP_043066087.1">
    <property type="nucleotide sequence ID" value="NZ_BJOA01000030.1"/>
</dbReference>
<dbReference type="NCBIfam" id="TIGR03998">
    <property type="entry name" value="thiol_BshC"/>
    <property type="match status" value="1"/>
</dbReference>
<evidence type="ECO:0000313" key="5">
    <source>
        <dbReference type="EMBL" id="KON95654.1"/>
    </source>
</evidence>
<dbReference type="Pfam" id="PF24850">
    <property type="entry name" value="CC_BshC"/>
    <property type="match status" value="1"/>
</dbReference>
<accession>A0A0M0H0R7</accession>
<comment type="similarity">
    <text evidence="2">Belongs to the BshC family.</text>
</comment>
<organism evidence="5 6">
    <name type="scientific">Aneurinibacillus migulanus</name>
    <name type="common">Bacillus migulanus</name>
    <dbReference type="NCBI Taxonomy" id="47500"/>
    <lineage>
        <taxon>Bacteria</taxon>
        <taxon>Bacillati</taxon>
        <taxon>Bacillota</taxon>
        <taxon>Bacilli</taxon>
        <taxon>Bacillales</taxon>
        <taxon>Paenibacillaceae</taxon>
        <taxon>Aneurinibacillus group</taxon>
        <taxon>Aneurinibacillus</taxon>
    </lineage>
</organism>
<evidence type="ECO:0000259" key="4">
    <source>
        <dbReference type="Pfam" id="PF24850"/>
    </source>
</evidence>
<comment type="caution">
    <text evidence="5">The sequence shown here is derived from an EMBL/GenBank/DDBJ whole genome shotgun (WGS) entry which is preliminary data.</text>
</comment>
<dbReference type="GO" id="GO:0016874">
    <property type="term" value="F:ligase activity"/>
    <property type="evidence" value="ECO:0007669"/>
    <property type="project" value="UniProtKB-UniRule"/>
</dbReference>
<comment type="function">
    <text evidence="2">Involved in bacillithiol (BSH) biosynthesis. May catalyze the last step of the pathway, the addition of cysteine to glucosamine malate (GlcN-Mal) to generate BSH.</text>
</comment>
<dbReference type="InterPro" id="IPR011199">
    <property type="entry name" value="Bacillithiol_biosynth_BshC"/>
</dbReference>
<feature type="domain" description="Bacillithiol biosynthesis BshC C-terminal coiled-coil" evidence="4">
    <location>
        <begin position="389"/>
        <end position="543"/>
    </location>
</feature>
<dbReference type="STRING" id="47500.AF333_09395"/>
<dbReference type="PATRIC" id="fig|47500.9.peg.3110"/>
<dbReference type="OrthoDB" id="9765151at2"/>
<reference evidence="5 6" key="1">
    <citation type="submission" date="2015-07" db="EMBL/GenBank/DDBJ databases">
        <title>Fjat-14205 dsm 2895.</title>
        <authorList>
            <person name="Liu B."/>
            <person name="Wang J."/>
            <person name="Zhu Y."/>
            <person name="Liu G."/>
            <person name="Chen Q."/>
            <person name="Chen Z."/>
            <person name="Lan J."/>
            <person name="Che J."/>
            <person name="Ge C."/>
            <person name="Shi H."/>
            <person name="Pan Z."/>
            <person name="Liu X."/>
        </authorList>
    </citation>
    <scope>NUCLEOTIDE SEQUENCE [LARGE SCALE GENOMIC DNA]</scope>
    <source>
        <strain evidence="5 6">DSM 2895</strain>
    </source>
</reference>
<dbReference type="GeneID" id="42305415"/>
<proteinExistence type="inferred from homology"/>
<sequence>MNHVRLEQVQLPSGQMLVHDYIHNYGIVRDFYPYTPYEQASFEKRLTWLESHAVKHRDELADGLLAFNQEIGNHARAIENIEKLRRSDAYVTVAGQQAGVLTGPLYTIHKAITIIRLAAEQENRLGKPVVPVFWIAGEDHDYEEVNHVYIQTRDSQVKKVKLAAESEGRSSVSHLQMDTDDMQALVNEYFAEQIETEFTGEIKERLYRFADQSDTLTGFFARTMAWLLGEQGLVLMDAALPFVRRLEVPVFTQIIKQNAEMNEAVAKQGKKLEALGYHKQVETDATNAQFFLYREGERIGVTRLSDGMFRTRDGSETYTREELLILLEEQPERFSANVVTRPLMQEYLLPTLAFVGGPGEIAYWGLYAEYFQHMGYEMPPLIPRLSFSLLEGAVQKNMRKYELSVEDALLRLAEKREQFLIAQDTHHLEQKFADARESIRQLYEPLIQEATDIERGLQKLGEKNLEKVLEQVVYYEHKIQAAFIKQHEAALRQFDKVALSLFPLDKPQERVYNIFGYLNKYGMDWFREFASYPYEISPGHYAVSID</sequence>
<dbReference type="EC" id="6.-.-.-" evidence="2"/>
<keyword evidence="1 2" id="KW-0436">Ligase</keyword>
<evidence type="ECO:0000256" key="1">
    <source>
        <dbReference type="ARBA" id="ARBA00022598"/>
    </source>
</evidence>
<evidence type="ECO:0000256" key="2">
    <source>
        <dbReference type="HAMAP-Rule" id="MF_01867"/>
    </source>
</evidence>
<evidence type="ECO:0000259" key="3">
    <source>
        <dbReference type="Pfam" id="PF10079"/>
    </source>
</evidence>
<dbReference type="HAMAP" id="MF_01867">
    <property type="entry name" value="BshC"/>
    <property type="match status" value="1"/>
</dbReference>
<protein>
    <recommendedName>
        <fullName evidence="2">Putative cysteine ligase BshC</fullName>
        <ecNumber evidence="2">6.-.-.-</ecNumber>
    </recommendedName>
</protein>
<dbReference type="PIRSF" id="PIRSF012535">
    <property type="entry name" value="UCP012535"/>
    <property type="match status" value="1"/>
</dbReference>
<evidence type="ECO:0000313" key="6">
    <source>
        <dbReference type="Proteomes" id="UP000037269"/>
    </source>
</evidence>
<name>A0A0M0H0R7_ANEMI</name>
<dbReference type="Proteomes" id="UP000037269">
    <property type="component" value="Unassembled WGS sequence"/>
</dbReference>
<dbReference type="InterPro" id="IPR055398">
    <property type="entry name" value="Rossmann-like_BshC"/>
</dbReference>